<dbReference type="FunFam" id="1.10.340.30:FF:000009">
    <property type="entry name" value="DNA-3-methyladenine glycosylase I"/>
    <property type="match status" value="1"/>
</dbReference>
<feature type="binding site" evidence="9">
    <location>
        <position position="5"/>
    </location>
    <ligand>
        <name>Zn(2+)</name>
        <dbReference type="ChEBI" id="CHEBI:29105"/>
    </ligand>
</feature>
<evidence type="ECO:0000256" key="8">
    <source>
        <dbReference type="ARBA" id="ARBA00066766"/>
    </source>
</evidence>
<dbReference type="AlphaFoldDB" id="A0A1F5NSK9"/>
<dbReference type="STRING" id="1817822.A2826_01945"/>
<dbReference type="Gene3D" id="1.10.340.30">
    <property type="entry name" value="Hypothetical protein, domain 2"/>
    <property type="match status" value="1"/>
</dbReference>
<gene>
    <name evidence="10" type="ORF">A2826_01945</name>
</gene>
<sequence>MKTRCDWPSNDQLMIAYHDKEWGVPVHNDRKLFEFLLLDAFQAGLSWSTILNKRKNFAKAFDNFYYKKIAGYRQSRINKLLDDKGIIRNRLKINGAVKNAKVFIGIQKEFGSFDKYIWRFVGGRPKLNKWKSFSQIPATSKESDEMSKDLKKKGMTFVGSTICYAFMQAAGLVNDHQRKCFRYKQLK</sequence>
<name>A0A1F5NSK9_9BACT</name>
<feature type="binding site" evidence="9">
    <location>
        <position position="180"/>
    </location>
    <ligand>
        <name>Zn(2+)</name>
        <dbReference type="ChEBI" id="CHEBI:29105"/>
    </ligand>
</feature>
<keyword evidence="3" id="KW-0378">Hydrolase</keyword>
<evidence type="ECO:0000313" key="11">
    <source>
        <dbReference type="Proteomes" id="UP000177912"/>
    </source>
</evidence>
<evidence type="ECO:0000256" key="1">
    <source>
        <dbReference type="ARBA" id="ARBA00022723"/>
    </source>
</evidence>
<dbReference type="PANTHER" id="PTHR30037">
    <property type="entry name" value="DNA-3-METHYLADENINE GLYCOSYLASE 1"/>
    <property type="match status" value="1"/>
</dbReference>
<reference evidence="10 11" key="1">
    <citation type="journal article" date="2016" name="Nat. Commun.">
        <title>Thousands of microbial genomes shed light on interconnected biogeochemical processes in an aquifer system.</title>
        <authorList>
            <person name="Anantharaman K."/>
            <person name="Brown C.T."/>
            <person name="Hug L.A."/>
            <person name="Sharon I."/>
            <person name="Castelle C.J."/>
            <person name="Probst A.J."/>
            <person name="Thomas B.C."/>
            <person name="Singh A."/>
            <person name="Wilkins M.J."/>
            <person name="Karaoz U."/>
            <person name="Brodie E.L."/>
            <person name="Williams K.H."/>
            <person name="Hubbard S.S."/>
            <person name="Banfield J.F."/>
        </authorList>
    </citation>
    <scope>NUCLEOTIDE SEQUENCE [LARGE SCALE GENOMIC DNA]</scope>
</reference>
<evidence type="ECO:0000256" key="6">
    <source>
        <dbReference type="ARBA" id="ARBA00052558"/>
    </source>
</evidence>
<keyword evidence="5" id="KW-0234">DNA repair</keyword>
<dbReference type="SUPFAM" id="SSF48150">
    <property type="entry name" value="DNA-glycosylase"/>
    <property type="match status" value="1"/>
</dbReference>
<evidence type="ECO:0000256" key="7">
    <source>
        <dbReference type="ARBA" id="ARBA00057608"/>
    </source>
</evidence>
<feature type="binding site" evidence="9">
    <location>
        <position position="18"/>
    </location>
    <ligand>
        <name>Zn(2+)</name>
        <dbReference type="ChEBI" id="CHEBI:29105"/>
    </ligand>
</feature>
<dbReference type="EMBL" id="MFEI01000027">
    <property type="protein sequence ID" value="OGE80544.1"/>
    <property type="molecule type" value="Genomic_DNA"/>
</dbReference>
<protein>
    <recommendedName>
        <fullName evidence="8">DNA-3-methyladenine glycosylase I</fullName>
        <ecNumber evidence="8">3.2.2.20</ecNumber>
    </recommendedName>
</protein>
<comment type="caution">
    <text evidence="10">The sequence shown here is derived from an EMBL/GenBank/DDBJ whole genome shotgun (WGS) entry which is preliminary data.</text>
</comment>
<accession>A0A1F5NSK9</accession>
<keyword evidence="1 9" id="KW-0479">Metal-binding</keyword>
<dbReference type="EC" id="3.2.2.20" evidence="8"/>
<dbReference type="PANTHER" id="PTHR30037:SF4">
    <property type="entry name" value="DNA-3-METHYLADENINE GLYCOSYLASE I"/>
    <property type="match status" value="1"/>
</dbReference>
<feature type="binding site" evidence="9">
    <location>
        <position position="176"/>
    </location>
    <ligand>
        <name>Zn(2+)</name>
        <dbReference type="ChEBI" id="CHEBI:29105"/>
    </ligand>
</feature>
<comment type="function">
    <text evidence="7">Hydrolysis of the deoxyribose N-glycosidic bond to excise 3-methyladenine from the damaged DNA polymer formed by alkylation lesions.</text>
</comment>
<keyword evidence="2" id="KW-0227">DNA damage</keyword>
<dbReference type="Proteomes" id="UP000177912">
    <property type="component" value="Unassembled WGS sequence"/>
</dbReference>
<evidence type="ECO:0000313" key="10">
    <source>
        <dbReference type="EMBL" id="OGE80544.1"/>
    </source>
</evidence>
<comment type="catalytic activity">
    <reaction evidence="6">
        <text>Hydrolysis of alkylated DNA, releasing 3-methyladenine.</text>
        <dbReference type="EC" id="3.2.2.20"/>
    </reaction>
</comment>
<dbReference type="Pfam" id="PF03352">
    <property type="entry name" value="Adenine_glyco"/>
    <property type="match status" value="1"/>
</dbReference>
<dbReference type="GO" id="GO:0046872">
    <property type="term" value="F:metal ion binding"/>
    <property type="evidence" value="ECO:0007669"/>
    <property type="project" value="UniProtKB-KW"/>
</dbReference>
<dbReference type="InterPro" id="IPR052891">
    <property type="entry name" value="DNA-3mA_glycosylase"/>
</dbReference>
<keyword evidence="4 9" id="KW-0862">Zinc</keyword>
<evidence type="ECO:0000256" key="4">
    <source>
        <dbReference type="ARBA" id="ARBA00022833"/>
    </source>
</evidence>
<evidence type="ECO:0000256" key="3">
    <source>
        <dbReference type="ARBA" id="ARBA00022801"/>
    </source>
</evidence>
<dbReference type="InterPro" id="IPR011257">
    <property type="entry name" value="DNA_glycosylase"/>
</dbReference>
<evidence type="ECO:0000256" key="5">
    <source>
        <dbReference type="ARBA" id="ARBA00023204"/>
    </source>
</evidence>
<dbReference type="InterPro" id="IPR005019">
    <property type="entry name" value="Adenine_glyco"/>
</dbReference>
<evidence type="ECO:0000256" key="9">
    <source>
        <dbReference type="PIRSR" id="PIRSR605019-1"/>
    </source>
</evidence>
<evidence type="ECO:0000256" key="2">
    <source>
        <dbReference type="ARBA" id="ARBA00022763"/>
    </source>
</evidence>
<organism evidence="10 11">
    <name type="scientific">Candidatus Doudnabacteria bacterium RIFCSPHIGHO2_01_FULL_43_23</name>
    <dbReference type="NCBI Taxonomy" id="1817822"/>
    <lineage>
        <taxon>Bacteria</taxon>
        <taxon>Candidatus Doudnaibacteriota</taxon>
    </lineage>
</organism>
<proteinExistence type="predicted"/>
<dbReference type="GO" id="GO:0008725">
    <property type="term" value="F:DNA-3-methyladenine glycosylase activity"/>
    <property type="evidence" value="ECO:0007669"/>
    <property type="project" value="UniProtKB-EC"/>
</dbReference>
<dbReference type="GO" id="GO:0006284">
    <property type="term" value="P:base-excision repair"/>
    <property type="evidence" value="ECO:0007669"/>
    <property type="project" value="InterPro"/>
</dbReference>